<dbReference type="GO" id="GO:0009443">
    <property type="term" value="P:pyridoxal 5'-phosphate salvage"/>
    <property type="evidence" value="ECO:0007669"/>
    <property type="project" value="InterPro"/>
</dbReference>
<organism evidence="8 9">
    <name type="scientific">Hondaea fermentalgiana</name>
    <dbReference type="NCBI Taxonomy" id="2315210"/>
    <lineage>
        <taxon>Eukaryota</taxon>
        <taxon>Sar</taxon>
        <taxon>Stramenopiles</taxon>
        <taxon>Bigyra</taxon>
        <taxon>Labyrinthulomycetes</taxon>
        <taxon>Thraustochytrida</taxon>
        <taxon>Thraustochytriidae</taxon>
        <taxon>Hondaea</taxon>
    </lineage>
</organism>
<dbReference type="CDD" id="cd01173">
    <property type="entry name" value="pyridoxal_pyridoxamine_kinase"/>
    <property type="match status" value="1"/>
</dbReference>
<evidence type="ECO:0000256" key="4">
    <source>
        <dbReference type="ARBA" id="ARBA00022741"/>
    </source>
</evidence>
<dbReference type="AlphaFoldDB" id="A0A2R5GUN2"/>
<evidence type="ECO:0000313" key="8">
    <source>
        <dbReference type="EMBL" id="GBG32081.1"/>
    </source>
</evidence>
<dbReference type="GO" id="GO:0005829">
    <property type="term" value="C:cytosol"/>
    <property type="evidence" value="ECO:0007669"/>
    <property type="project" value="TreeGrafter"/>
</dbReference>
<keyword evidence="4" id="KW-0547">Nucleotide-binding</keyword>
<comment type="similarity">
    <text evidence="1">Belongs to the pyridoxine kinase family.</text>
</comment>
<name>A0A2R5GUN2_9STRA</name>
<evidence type="ECO:0000256" key="1">
    <source>
        <dbReference type="ARBA" id="ARBA00008805"/>
    </source>
</evidence>
<dbReference type="NCBIfam" id="TIGR00687">
    <property type="entry name" value="pyridox_kin"/>
    <property type="match status" value="1"/>
</dbReference>
<dbReference type="EMBL" id="BEYU01000114">
    <property type="protein sequence ID" value="GBG32081.1"/>
    <property type="molecule type" value="Genomic_DNA"/>
</dbReference>
<evidence type="ECO:0000313" key="9">
    <source>
        <dbReference type="Proteomes" id="UP000241890"/>
    </source>
</evidence>
<dbReference type="Pfam" id="PF08543">
    <property type="entry name" value="Phos_pyr_kin"/>
    <property type="match status" value="1"/>
</dbReference>
<dbReference type="OrthoDB" id="3689at2759"/>
<keyword evidence="5 8" id="KW-0418">Kinase</keyword>
<dbReference type="PANTHER" id="PTHR10534">
    <property type="entry name" value="PYRIDOXAL KINASE"/>
    <property type="match status" value="1"/>
</dbReference>
<feature type="domain" description="Pyridoxamine kinase/Phosphomethylpyrimidine kinase" evidence="7">
    <location>
        <begin position="91"/>
        <end position="231"/>
    </location>
</feature>
<evidence type="ECO:0000256" key="3">
    <source>
        <dbReference type="ARBA" id="ARBA00022679"/>
    </source>
</evidence>
<dbReference type="Proteomes" id="UP000241890">
    <property type="component" value="Unassembled WGS sequence"/>
</dbReference>
<dbReference type="GO" id="GO:0005524">
    <property type="term" value="F:ATP binding"/>
    <property type="evidence" value="ECO:0007669"/>
    <property type="project" value="UniProtKB-KW"/>
</dbReference>
<reference evidence="8 9" key="1">
    <citation type="submission" date="2017-12" db="EMBL/GenBank/DDBJ databases">
        <title>Sequencing, de novo assembly and annotation of complete genome of a new Thraustochytrid species, strain FCC1311.</title>
        <authorList>
            <person name="Sedici K."/>
            <person name="Godart F."/>
            <person name="Aiese Cigliano R."/>
            <person name="Sanseverino W."/>
            <person name="Barakat M."/>
            <person name="Ortet P."/>
            <person name="Marechal E."/>
            <person name="Cagnac O."/>
            <person name="Amato A."/>
        </authorList>
    </citation>
    <scope>NUCLEOTIDE SEQUENCE [LARGE SCALE GENOMIC DNA]</scope>
</reference>
<keyword evidence="6" id="KW-0067">ATP-binding</keyword>
<dbReference type="GO" id="GO:0008478">
    <property type="term" value="F:pyridoxal kinase activity"/>
    <property type="evidence" value="ECO:0007669"/>
    <property type="project" value="UniProtKB-EC"/>
</dbReference>
<evidence type="ECO:0000256" key="6">
    <source>
        <dbReference type="ARBA" id="ARBA00022840"/>
    </source>
</evidence>
<keyword evidence="3" id="KW-0808">Transferase</keyword>
<proteinExistence type="inferred from homology"/>
<dbReference type="InterPro" id="IPR013749">
    <property type="entry name" value="PM/HMP-P_kinase-1"/>
</dbReference>
<dbReference type="EC" id="2.7.1.35" evidence="2"/>
<dbReference type="SUPFAM" id="SSF53613">
    <property type="entry name" value="Ribokinase-like"/>
    <property type="match status" value="1"/>
</dbReference>
<keyword evidence="9" id="KW-1185">Reference proteome</keyword>
<evidence type="ECO:0000259" key="7">
    <source>
        <dbReference type="Pfam" id="PF08543"/>
    </source>
</evidence>
<accession>A0A2R5GUN2</accession>
<protein>
    <recommendedName>
        <fullName evidence="2">pyridoxal kinase</fullName>
        <ecNumber evidence="2">2.7.1.35</ecNumber>
    </recommendedName>
</protein>
<dbReference type="Gene3D" id="3.40.1190.20">
    <property type="match status" value="1"/>
</dbReference>
<gene>
    <name evidence="8" type="ORF">FCC1311_083062</name>
</gene>
<comment type="caution">
    <text evidence="8">The sequence shown here is derived from an EMBL/GenBank/DDBJ whole genome shotgun (WGS) entry which is preliminary data.</text>
</comment>
<evidence type="ECO:0000256" key="2">
    <source>
        <dbReference type="ARBA" id="ARBA00012104"/>
    </source>
</evidence>
<dbReference type="InterPro" id="IPR029056">
    <property type="entry name" value="Ribokinase-like"/>
</dbReference>
<dbReference type="InterPro" id="IPR004625">
    <property type="entry name" value="PyrdxlKinase"/>
</dbReference>
<dbReference type="PANTHER" id="PTHR10534:SF2">
    <property type="entry name" value="PYRIDOXAL KINASE"/>
    <property type="match status" value="1"/>
</dbReference>
<dbReference type="InParanoid" id="A0A2R5GUN2"/>
<evidence type="ECO:0000256" key="5">
    <source>
        <dbReference type="ARBA" id="ARBA00022777"/>
    </source>
</evidence>
<sequence>MSTSPPAAPPGLKQAIFPLQLLGFDVDPINSVQFSNHTGYKEGWEGEVMNGAQLAALLEGLGRNKLLGNYSYMLTGYIGSVSFLRQVLDVFNTLRNESPEVRYFCDPVLGDKGKLYVPKELVEVYKAEVLPVVSVLTPNQFELELLTEMKVTDVASARVAFEKLHERGVGTVVLTSCDFTEKPGSLLLLASVSRGEGEKPRVLQALQPRVSGHYTGTGDLIAALLLAWMEKLDGDIEGCILRACTTMNAVVERTKRGMDEGVNPNAELLLIQSRRDIESPDTSSSRVSVQTLED</sequence>